<evidence type="ECO:0000256" key="8">
    <source>
        <dbReference type="ARBA" id="ARBA00022840"/>
    </source>
</evidence>
<dbReference type="PANTHER" id="PTHR39321">
    <property type="entry name" value="NICOTINATE-NUCLEOTIDE ADENYLYLTRANSFERASE-RELATED"/>
    <property type="match status" value="1"/>
</dbReference>
<dbReference type="Proteomes" id="UP000287701">
    <property type="component" value="Chromosome"/>
</dbReference>
<keyword evidence="5 11" id="KW-0808">Transferase</keyword>
<evidence type="ECO:0000256" key="4">
    <source>
        <dbReference type="ARBA" id="ARBA00022642"/>
    </source>
</evidence>
<evidence type="ECO:0000256" key="1">
    <source>
        <dbReference type="ARBA" id="ARBA00002324"/>
    </source>
</evidence>
<evidence type="ECO:0000256" key="10">
    <source>
        <dbReference type="ARBA" id="ARBA00048721"/>
    </source>
</evidence>
<dbReference type="HAMAP" id="MF_00244">
    <property type="entry name" value="NaMN_adenylyltr"/>
    <property type="match status" value="1"/>
</dbReference>
<organism evidence="13 14">
    <name type="scientific">Ornithobacterium rhinotracheale</name>
    <dbReference type="NCBI Taxonomy" id="28251"/>
    <lineage>
        <taxon>Bacteria</taxon>
        <taxon>Pseudomonadati</taxon>
        <taxon>Bacteroidota</taxon>
        <taxon>Flavobacteriia</taxon>
        <taxon>Flavobacteriales</taxon>
        <taxon>Weeksellaceae</taxon>
        <taxon>Ornithobacterium</taxon>
    </lineage>
</organism>
<comment type="catalytic activity">
    <reaction evidence="10 11">
        <text>nicotinate beta-D-ribonucleotide + ATP + H(+) = deamido-NAD(+) + diphosphate</text>
        <dbReference type="Rhea" id="RHEA:22860"/>
        <dbReference type="ChEBI" id="CHEBI:15378"/>
        <dbReference type="ChEBI" id="CHEBI:30616"/>
        <dbReference type="ChEBI" id="CHEBI:33019"/>
        <dbReference type="ChEBI" id="CHEBI:57502"/>
        <dbReference type="ChEBI" id="CHEBI:58437"/>
        <dbReference type="EC" id="2.7.7.18"/>
    </reaction>
</comment>
<dbReference type="NCBIfam" id="TIGR00482">
    <property type="entry name" value="nicotinate (nicotinamide) nucleotide adenylyltransferase"/>
    <property type="match status" value="1"/>
</dbReference>
<keyword evidence="7 11" id="KW-0547">Nucleotide-binding</keyword>
<accession>A0A410JQX6</accession>
<dbReference type="CDD" id="cd02165">
    <property type="entry name" value="NMNAT"/>
    <property type="match status" value="1"/>
</dbReference>
<gene>
    <name evidence="11" type="primary">nadD</name>
    <name evidence="13" type="ORF">EQP59_03090</name>
</gene>
<evidence type="ECO:0000313" key="14">
    <source>
        <dbReference type="Proteomes" id="UP000287701"/>
    </source>
</evidence>
<keyword evidence="6 11" id="KW-0548">Nucleotidyltransferase</keyword>
<dbReference type="InterPro" id="IPR005248">
    <property type="entry name" value="NadD/NMNAT"/>
</dbReference>
<dbReference type="EMBL" id="CP035107">
    <property type="protein sequence ID" value="QAR30408.1"/>
    <property type="molecule type" value="Genomic_DNA"/>
</dbReference>
<dbReference type="GO" id="GO:0005524">
    <property type="term" value="F:ATP binding"/>
    <property type="evidence" value="ECO:0007669"/>
    <property type="project" value="UniProtKB-KW"/>
</dbReference>
<keyword evidence="4 11" id="KW-0662">Pyridine nucleotide biosynthesis</keyword>
<sequence length="193" mass="22446">MKIGLFFGTFNPIHMGHLILANHIQQYSGLDQVWFVVTPRSPFKKNDTLADDNNRYYMVERAIENYPNLQASKIEFEMPQPNYTTHTLAVLREKYPKNEFCLIMGEDNLTNLHKWKNADFLVKNYDIFVYPRIHQDVATPQVSIDRIYRVEDAPVVEISATAIRKGIKEGKNVRCLLPPEVFEYIDGSSLYKS</sequence>
<dbReference type="EC" id="2.7.7.18" evidence="11"/>
<evidence type="ECO:0000256" key="7">
    <source>
        <dbReference type="ARBA" id="ARBA00022741"/>
    </source>
</evidence>
<dbReference type="InterPro" id="IPR014729">
    <property type="entry name" value="Rossmann-like_a/b/a_fold"/>
</dbReference>
<dbReference type="Pfam" id="PF01467">
    <property type="entry name" value="CTP_transf_like"/>
    <property type="match status" value="1"/>
</dbReference>
<dbReference type="OrthoDB" id="5295945at2"/>
<dbReference type="NCBIfam" id="TIGR00125">
    <property type="entry name" value="cyt_tran_rel"/>
    <property type="match status" value="1"/>
</dbReference>
<evidence type="ECO:0000313" key="13">
    <source>
        <dbReference type="EMBL" id="QAR30408.1"/>
    </source>
</evidence>
<evidence type="ECO:0000256" key="9">
    <source>
        <dbReference type="ARBA" id="ARBA00023027"/>
    </source>
</evidence>
<name>A0A410JQX6_ORNRH</name>
<evidence type="ECO:0000259" key="12">
    <source>
        <dbReference type="Pfam" id="PF01467"/>
    </source>
</evidence>
<keyword evidence="8 11" id="KW-0067">ATP-binding</keyword>
<evidence type="ECO:0000256" key="2">
    <source>
        <dbReference type="ARBA" id="ARBA00005019"/>
    </source>
</evidence>
<proteinExistence type="inferred from homology"/>
<evidence type="ECO:0000256" key="6">
    <source>
        <dbReference type="ARBA" id="ARBA00022695"/>
    </source>
</evidence>
<dbReference type="InterPro" id="IPR004821">
    <property type="entry name" value="Cyt_trans-like"/>
</dbReference>
<dbReference type="SUPFAM" id="SSF52374">
    <property type="entry name" value="Nucleotidylyl transferase"/>
    <property type="match status" value="1"/>
</dbReference>
<dbReference type="GO" id="GO:0009435">
    <property type="term" value="P:NAD+ biosynthetic process"/>
    <property type="evidence" value="ECO:0007669"/>
    <property type="project" value="UniProtKB-UniRule"/>
</dbReference>
<dbReference type="Gene3D" id="3.40.50.620">
    <property type="entry name" value="HUPs"/>
    <property type="match status" value="1"/>
</dbReference>
<reference evidence="13 14" key="1">
    <citation type="submission" date="2019-01" db="EMBL/GenBank/DDBJ databases">
        <title>Whole Genome of Ornithobacterium rhinotracheale FARPER-174b.</title>
        <authorList>
            <person name="Tataje-Lavanda L.A."/>
            <person name="Montalvan A."/>
            <person name="Montesinos R."/>
            <person name="Zimic M."/>
            <person name="Fernandez-Sanchez M."/>
            <person name="Fernandez-Diaz M."/>
        </authorList>
    </citation>
    <scope>NUCLEOTIDE SEQUENCE [LARGE SCALE GENOMIC DNA]</scope>
    <source>
        <strain evidence="13 14">FARPER-174b</strain>
    </source>
</reference>
<protein>
    <recommendedName>
        <fullName evidence="11">Probable nicotinate-nucleotide adenylyltransferase</fullName>
        <ecNumber evidence="11">2.7.7.18</ecNumber>
    </recommendedName>
    <alternativeName>
        <fullName evidence="11">Deamido-NAD(+) diphosphorylase</fullName>
    </alternativeName>
    <alternativeName>
        <fullName evidence="11">Deamido-NAD(+) pyrophosphorylase</fullName>
    </alternativeName>
    <alternativeName>
        <fullName evidence="11">Nicotinate mononucleotide adenylyltransferase</fullName>
        <shortName evidence="11">NaMN adenylyltransferase</shortName>
    </alternativeName>
</protein>
<dbReference type="UniPathway" id="UPA00253">
    <property type="reaction ID" value="UER00332"/>
</dbReference>
<dbReference type="AlphaFoldDB" id="A0A410JQX6"/>
<dbReference type="GO" id="GO:0004515">
    <property type="term" value="F:nicotinate-nucleotide adenylyltransferase activity"/>
    <property type="evidence" value="ECO:0007669"/>
    <property type="project" value="UniProtKB-UniRule"/>
</dbReference>
<dbReference type="PANTHER" id="PTHR39321:SF3">
    <property type="entry name" value="PHOSPHOPANTETHEINE ADENYLYLTRANSFERASE"/>
    <property type="match status" value="1"/>
</dbReference>
<feature type="domain" description="Cytidyltransferase-like" evidence="12">
    <location>
        <begin position="5"/>
        <end position="165"/>
    </location>
</feature>
<evidence type="ECO:0000256" key="11">
    <source>
        <dbReference type="HAMAP-Rule" id="MF_00244"/>
    </source>
</evidence>
<comment type="pathway">
    <text evidence="2 11">Cofactor biosynthesis; NAD(+) biosynthesis; deamido-NAD(+) from nicotinate D-ribonucleotide: step 1/1.</text>
</comment>
<dbReference type="RefSeq" id="WP_128500899.1">
    <property type="nucleotide sequence ID" value="NZ_CP035107.1"/>
</dbReference>
<evidence type="ECO:0000256" key="5">
    <source>
        <dbReference type="ARBA" id="ARBA00022679"/>
    </source>
</evidence>
<comment type="function">
    <text evidence="1 11">Catalyzes the reversible adenylation of nicotinate mononucleotide (NaMN) to nicotinic acid adenine dinucleotide (NaAD).</text>
</comment>
<comment type="similarity">
    <text evidence="3 11">Belongs to the NadD family.</text>
</comment>
<keyword evidence="9 11" id="KW-0520">NAD</keyword>
<evidence type="ECO:0000256" key="3">
    <source>
        <dbReference type="ARBA" id="ARBA00009014"/>
    </source>
</evidence>